<dbReference type="GO" id="GO:0016787">
    <property type="term" value="F:hydrolase activity"/>
    <property type="evidence" value="ECO:0007669"/>
    <property type="project" value="UniProtKB-KW"/>
</dbReference>
<dbReference type="InterPro" id="IPR008397">
    <property type="entry name" value="Alginate_lyase_dom"/>
</dbReference>
<dbReference type="GO" id="GO:0042597">
    <property type="term" value="C:periplasmic space"/>
    <property type="evidence" value="ECO:0007669"/>
    <property type="project" value="InterPro"/>
</dbReference>
<dbReference type="SUPFAM" id="SSF48230">
    <property type="entry name" value="Chondroitin AC/alginate lyase"/>
    <property type="match status" value="1"/>
</dbReference>
<dbReference type="InterPro" id="IPR008929">
    <property type="entry name" value="Chondroitin_lyas"/>
</dbReference>
<dbReference type="AlphaFoldDB" id="A0A414BCL7"/>
<dbReference type="GO" id="GO:0016829">
    <property type="term" value="F:lyase activity"/>
    <property type="evidence" value="ECO:0007669"/>
    <property type="project" value="UniProtKB-KW"/>
</dbReference>
<keyword evidence="2" id="KW-0456">Lyase</keyword>
<dbReference type="Proteomes" id="UP000284514">
    <property type="component" value="Unassembled WGS sequence"/>
</dbReference>
<name>A0A414BCL7_BACUN</name>
<gene>
    <name evidence="4" type="ORF">DW831_16400</name>
</gene>
<comment type="caution">
    <text evidence="4">The sequence shown here is derived from an EMBL/GenBank/DDBJ whole genome shotgun (WGS) entry which is preliminary data.</text>
</comment>
<organism evidence="4 5">
    <name type="scientific">Bacteroides uniformis</name>
    <dbReference type="NCBI Taxonomy" id="820"/>
    <lineage>
        <taxon>Bacteria</taxon>
        <taxon>Pseudomonadati</taxon>
        <taxon>Bacteroidota</taxon>
        <taxon>Bacteroidia</taxon>
        <taxon>Bacteroidales</taxon>
        <taxon>Bacteroidaceae</taxon>
        <taxon>Bacteroides</taxon>
    </lineage>
</organism>
<sequence>MMIKTGLYCLFFLFFSLSMIARDFKHPGLLHSQEDLNRIKQLVKQAAYPAMGSYELLKKSQESSYNYEMKGPFENISRAGKYGYTKYPCESDCNAAYYNSLMWNITNDVRHADKAMEILRGYAGTLQKIHGPDDPLCAGLQGFMLINAAEIMRYTYKQVEYTNGWTKEDTQQVERMFREVFLPVLTTFVEAKPYANGNWGGSVNKMRMAIAIFSNDVDLYNKVVDFFYYSRDNGSLPNYISEIGQLQETGRDQAHCMLGVGVLAELAECAWKQGDDLYGALDNRILKGYEYLSKLNLGYSEVPFKVWKDATGKYCNWQTIGEASLGEFRAVFEIAYNHYVMRRGLKMPYTEKVLQRIRPEGVGWTCDNPGLGTLLFYLGEAEPLPSEGQINENLQYAWKGWSMESPSLKPINGDLLLVNPGIRMEKSRITYDAAKYPYIKVVFNHYPKTCKDGWLRVCYSVNSAPEYWTFYEKDAVWKDENTYVFCVKNMRSNNGTIFTEGKRQITLLLDFGFLEQVGIKTIVSIADLY</sequence>
<dbReference type="EMBL" id="QSIF01000033">
    <property type="protein sequence ID" value="RHC71882.1"/>
    <property type="molecule type" value="Genomic_DNA"/>
</dbReference>
<accession>A0A414BCL7</accession>
<protein>
    <submittedName>
        <fullName evidence="4">Glycoside hydrolase family 92</fullName>
    </submittedName>
</protein>
<keyword evidence="1" id="KW-0732">Signal</keyword>
<keyword evidence="4" id="KW-0378">Hydrolase</keyword>
<reference evidence="4 5" key="1">
    <citation type="submission" date="2018-08" db="EMBL/GenBank/DDBJ databases">
        <title>A genome reference for cultivated species of the human gut microbiota.</title>
        <authorList>
            <person name="Zou Y."/>
            <person name="Xue W."/>
            <person name="Luo G."/>
        </authorList>
    </citation>
    <scope>NUCLEOTIDE SEQUENCE [LARGE SCALE GENOMIC DNA]</scope>
    <source>
        <strain evidence="4 5">AM34-25</strain>
    </source>
</reference>
<evidence type="ECO:0000259" key="3">
    <source>
        <dbReference type="Pfam" id="PF05426"/>
    </source>
</evidence>
<evidence type="ECO:0000256" key="1">
    <source>
        <dbReference type="ARBA" id="ARBA00022729"/>
    </source>
</evidence>
<evidence type="ECO:0000313" key="5">
    <source>
        <dbReference type="Proteomes" id="UP000284514"/>
    </source>
</evidence>
<dbReference type="Pfam" id="PF05426">
    <property type="entry name" value="Alginate_lyase"/>
    <property type="match status" value="1"/>
</dbReference>
<evidence type="ECO:0000256" key="2">
    <source>
        <dbReference type="ARBA" id="ARBA00023239"/>
    </source>
</evidence>
<dbReference type="Gene3D" id="1.50.10.100">
    <property type="entry name" value="Chondroitin AC/alginate lyase"/>
    <property type="match status" value="1"/>
</dbReference>
<proteinExistence type="predicted"/>
<feature type="domain" description="Alginate lyase" evidence="3">
    <location>
        <begin position="90"/>
        <end position="292"/>
    </location>
</feature>
<evidence type="ECO:0000313" key="4">
    <source>
        <dbReference type="EMBL" id="RHC71882.1"/>
    </source>
</evidence>